<dbReference type="Proteomes" id="UP000268093">
    <property type="component" value="Unassembled WGS sequence"/>
</dbReference>
<accession>A0A433D8U1</accession>
<proteinExistence type="predicted"/>
<dbReference type="AlphaFoldDB" id="A0A433D8U1"/>
<sequence length="166" mass="17298">MSMGNVYRSELDLGHLLVEDDVVILDEHVPEDGEVEAAVAEPGDAGAVIVLIKDEVGTRHLEISAADGEMEVGDFGTVARDRVRSIVVIGRAHLLGHRGSNVVGEEAKGGPGVDDGLELLGHGFGTSRQTVDGDAPEALAVVDRHSGQFAADLGFVVATEGVCTTY</sequence>
<reference evidence="1 2" key="1">
    <citation type="journal article" date="2018" name="New Phytol.">
        <title>Phylogenomics of Endogonaceae and evolution of mycorrhizas within Mucoromycota.</title>
        <authorList>
            <person name="Chang Y."/>
            <person name="Desiro A."/>
            <person name="Na H."/>
            <person name="Sandor L."/>
            <person name="Lipzen A."/>
            <person name="Clum A."/>
            <person name="Barry K."/>
            <person name="Grigoriev I.V."/>
            <person name="Martin F.M."/>
            <person name="Stajich J.E."/>
            <person name="Smith M.E."/>
            <person name="Bonito G."/>
            <person name="Spatafora J.W."/>
        </authorList>
    </citation>
    <scope>NUCLEOTIDE SEQUENCE [LARGE SCALE GENOMIC DNA]</scope>
    <source>
        <strain evidence="1 2">GMNB39</strain>
    </source>
</reference>
<protein>
    <submittedName>
        <fullName evidence="1">Uncharacterized protein</fullName>
    </submittedName>
</protein>
<dbReference type="EMBL" id="RBNI01004709">
    <property type="protein sequence ID" value="RUP47286.1"/>
    <property type="molecule type" value="Genomic_DNA"/>
</dbReference>
<organism evidence="1 2">
    <name type="scientific">Jimgerdemannia flammicorona</name>
    <dbReference type="NCBI Taxonomy" id="994334"/>
    <lineage>
        <taxon>Eukaryota</taxon>
        <taxon>Fungi</taxon>
        <taxon>Fungi incertae sedis</taxon>
        <taxon>Mucoromycota</taxon>
        <taxon>Mucoromycotina</taxon>
        <taxon>Endogonomycetes</taxon>
        <taxon>Endogonales</taxon>
        <taxon>Endogonaceae</taxon>
        <taxon>Jimgerdemannia</taxon>
    </lineage>
</organism>
<keyword evidence="2" id="KW-1185">Reference proteome</keyword>
<gene>
    <name evidence="1" type="ORF">BC936DRAFT_145907</name>
</gene>
<evidence type="ECO:0000313" key="2">
    <source>
        <dbReference type="Proteomes" id="UP000268093"/>
    </source>
</evidence>
<comment type="caution">
    <text evidence="1">The sequence shown here is derived from an EMBL/GenBank/DDBJ whole genome shotgun (WGS) entry which is preliminary data.</text>
</comment>
<name>A0A433D8U1_9FUNG</name>
<evidence type="ECO:0000313" key="1">
    <source>
        <dbReference type="EMBL" id="RUP47286.1"/>
    </source>
</evidence>